<sequence length="108" mass="12473">MSFEYLVMCLQIDQHLTFNQVYRRTYRLSFWQSLPQSFAEQCTDNRLAYTSIGSDKLCVLFEYYNNINATDDPAKLVGQAPVFGVSIGAVGRPLRETHCRSDKAYFEL</sequence>
<keyword evidence="2" id="KW-1185">Reference proteome</keyword>
<reference evidence="1" key="1">
    <citation type="journal article" date="2021" name="J Fungi (Basel)">
        <title>Virulence traits and population genomics of the black yeast Aureobasidium melanogenum.</title>
        <authorList>
            <person name="Cernosa A."/>
            <person name="Sun X."/>
            <person name="Gostincar C."/>
            <person name="Fang C."/>
            <person name="Gunde-Cimerman N."/>
            <person name="Song Z."/>
        </authorList>
    </citation>
    <scope>NUCLEOTIDE SEQUENCE</scope>
    <source>
        <strain evidence="1">EXF-9298</strain>
    </source>
</reference>
<protein>
    <submittedName>
        <fullName evidence="1">Uncharacterized protein</fullName>
    </submittedName>
</protein>
<comment type="caution">
    <text evidence="1">The sequence shown here is derived from an EMBL/GenBank/DDBJ whole genome shotgun (WGS) entry which is preliminary data.</text>
</comment>
<organism evidence="1 2">
    <name type="scientific">Aureobasidium melanogenum</name>
    <name type="common">Aureobasidium pullulans var. melanogenum</name>
    <dbReference type="NCBI Taxonomy" id="46634"/>
    <lineage>
        <taxon>Eukaryota</taxon>
        <taxon>Fungi</taxon>
        <taxon>Dikarya</taxon>
        <taxon>Ascomycota</taxon>
        <taxon>Pezizomycotina</taxon>
        <taxon>Dothideomycetes</taxon>
        <taxon>Dothideomycetidae</taxon>
        <taxon>Dothideales</taxon>
        <taxon>Saccotheciaceae</taxon>
        <taxon>Aureobasidium</taxon>
    </lineage>
</organism>
<feature type="non-terminal residue" evidence="1">
    <location>
        <position position="108"/>
    </location>
</feature>
<evidence type="ECO:0000313" key="2">
    <source>
        <dbReference type="Proteomes" id="UP000729357"/>
    </source>
</evidence>
<dbReference type="AlphaFoldDB" id="A0A9P8G5J7"/>
<reference evidence="1" key="2">
    <citation type="submission" date="2021-08" db="EMBL/GenBank/DDBJ databases">
        <authorList>
            <person name="Gostincar C."/>
            <person name="Sun X."/>
            <person name="Song Z."/>
            <person name="Gunde-Cimerman N."/>
        </authorList>
    </citation>
    <scope>NUCLEOTIDE SEQUENCE</scope>
    <source>
        <strain evidence="1">EXF-9298</strain>
    </source>
</reference>
<accession>A0A9P8G5J7</accession>
<proteinExistence type="predicted"/>
<name>A0A9P8G5J7_AURME</name>
<dbReference type="Proteomes" id="UP000729357">
    <property type="component" value="Unassembled WGS sequence"/>
</dbReference>
<dbReference type="EMBL" id="JAHFXS010000001">
    <property type="protein sequence ID" value="KAG9991590.1"/>
    <property type="molecule type" value="Genomic_DNA"/>
</dbReference>
<evidence type="ECO:0000313" key="1">
    <source>
        <dbReference type="EMBL" id="KAG9991590.1"/>
    </source>
</evidence>
<gene>
    <name evidence="1" type="ORF">KCU98_g242</name>
</gene>